<dbReference type="InterPro" id="IPR013083">
    <property type="entry name" value="Znf_RING/FYVE/PHD"/>
</dbReference>
<dbReference type="VEuPathDB" id="AmoebaDB:KM1_074280"/>
<dbReference type="InterPro" id="IPR051986">
    <property type="entry name" value="Innate_Immune_Apopt_Reg"/>
</dbReference>
<gene>
    <name evidence="2" type="ORF">CL6EHI_050420</name>
</gene>
<protein>
    <recommendedName>
        <fullName evidence="4">TRAF-type domain-containing protein</fullName>
    </recommendedName>
</protein>
<dbReference type="Gene3D" id="3.30.40.10">
    <property type="entry name" value="Zinc/RING finger domain, C3HC4 (zinc finger)"/>
    <property type="match status" value="2"/>
</dbReference>
<dbReference type="OMA" id="WISENKF"/>
<evidence type="ECO:0008006" key="4">
    <source>
        <dbReference type="Google" id="ProtNLM"/>
    </source>
</evidence>
<dbReference type="AlphaFoldDB" id="A0A5K1UKW6"/>
<dbReference type="VEuPathDB" id="AmoebaDB:EHI8A_032720"/>
<dbReference type="GO" id="GO:0005739">
    <property type="term" value="C:mitochondrion"/>
    <property type="evidence" value="ECO:0007669"/>
    <property type="project" value="TreeGrafter"/>
</dbReference>
<evidence type="ECO:0000256" key="1">
    <source>
        <dbReference type="SAM" id="MobiDB-lite"/>
    </source>
</evidence>
<dbReference type="VEuPathDB" id="AmoebaDB:EHI7A_035450"/>
<feature type="region of interest" description="Disordered" evidence="1">
    <location>
        <begin position="182"/>
        <end position="205"/>
    </location>
</feature>
<proteinExistence type="predicted"/>
<comment type="caution">
    <text evidence="2">The sequence shown here is derived from an EMBL/GenBank/DDBJ whole genome shotgun (WGS) entry which is preliminary data.</text>
</comment>
<organism evidence="2 3">
    <name type="scientific">Entamoeba histolytica</name>
    <dbReference type="NCBI Taxonomy" id="5759"/>
    <lineage>
        <taxon>Eukaryota</taxon>
        <taxon>Amoebozoa</taxon>
        <taxon>Evosea</taxon>
        <taxon>Archamoebae</taxon>
        <taxon>Mastigamoebida</taxon>
        <taxon>Entamoebidae</taxon>
        <taxon>Entamoeba</taxon>
    </lineage>
</organism>
<reference evidence="2 3" key="1">
    <citation type="submission" date="2016-05" db="EMBL/GenBank/DDBJ databases">
        <title>First whole genome sequencing of Entamoeba histolytica HM1:IMSS-clone-6.</title>
        <authorList>
            <person name="Mukherjee Avik.K."/>
            <person name="Izumyama S."/>
            <person name="Nakada-Tsukui K."/>
            <person name="Nozaki T."/>
        </authorList>
    </citation>
    <scope>NUCLEOTIDE SEQUENCE [LARGE SCALE GENOMIC DNA]</scope>
    <source>
        <strain evidence="2 3">HM1:IMSS clone 6</strain>
    </source>
</reference>
<dbReference type="PANTHER" id="PTHR16295:SF10">
    <property type="entry name" value="EXPRESSED PROTEIN"/>
    <property type="match status" value="1"/>
</dbReference>
<dbReference type="Proteomes" id="UP000078387">
    <property type="component" value="Unassembled WGS sequence"/>
</dbReference>
<evidence type="ECO:0000313" key="3">
    <source>
        <dbReference type="Proteomes" id="UP000078387"/>
    </source>
</evidence>
<dbReference type="EMBL" id="BDEQ01000001">
    <property type="protein sequence ID" value="GAT91971.1"/>
    <property type="molecule type" value="Genomic_DNA"/>
</dbReference>
<dbReference type="PANTHER" id="PTHR16295">
    <property type="entry name" value="TRAF-TYPE ZINC FINGER PROTEIN-RELATED"/>
    <property type="match status" value="1"/>
</dbReference>
<name>A0A5K1UKW6_ENTHI</name>
<sequence>MTRYYPVLRYNLLGKTFGSDAIFIPQSLYQSFAQNSKNERIFVTLKPPRSNKIVPAVVEGPSPINVIFISDKLLPGYDTLSVQLVQLQEVTSIRFEAMNMECCSLKNIIEPLQSVLKFYSTLYVNELLEINVSSEEDNFHTITKACVVIKQLQPSNMVYISQLMKDINIDYDNPFLSNTSPKQSFIENGSEEEEEDTQKSDTENVSTKVQTKNIFRNEKVASLNDENHNGKIQCLLCGLWVSENKLKIHQSQCKKLTTKCPICSAITLKDKLNEHAKLHSLETCPQCHIKCELLSMDRHINGSCDKKVIECEKCGWVMFQSDKKSHQSWCDKTIVDAVNYIRNEIIVKQYGEPSQHYEPPNDFDSPHSSILNSVSKKPFMNYNYF</sequence>
<dbReference type="VEuPathDB" id="AmoebaDB:EHI5A_057740"/>
<dbReference type="VEuPathDB" id="AmoebaDB:EHI_050420"/>
<evidence type="ECO:0000313" key="2">
    <source>
        <dbReference type="EMBL" id="GAT91971.1"/>
    </source>
</evidence>
<accession>A0A5K1UKW6</accession>